<sequence>MVVTPPPAKEEFVEVALDLQDDDTIVLRSVELATILNIDREFAFFRGANTPPTSASASAFGSQSPTMRQWSGLCFGRSSSPSTESSSRSHPLGTFSYHHMELTLNCFMMQQEEKLVVAEIQW</sequence>
<evidence type="ECO:0000313" key="1">
    <source>
        <dbReference type="EMBL" id="KAI8011420.1"/>
    </source>
</evidence>
<dbReference type="EMBL" id="CM045762">
    <property type="protein sequence ID" value="KAI8011420.1"/>
    <property type="molecule type" value="Genomic_DNA"/>
</dbReference>
<gene>
    <name evidence="1" type="ORF">LOK49_LG06G02884</name>
</gene>
<reference evidence="1 2" key="1">
    <citation type="journal article" date="2022" name="Plant J.">
        <title>Chromosome-level genome of Camellia lanceoleosa provides a valuable resource for understanding genome evolution and self-incompatibility.</title>
        <authorList>
            <person name="Gong W."/>
            <person name="Xiao S."/>
            <person name="Wang L."/>
            <person name="Liao Z."/>
            <person name="Chang Y."/>
            <person name="Mo W."/>
            <person name="Hu G."/>
            <person name="Li W."/>
            <person name="Zhao G."/>
            <person name="Zhu H."/>
            <person name="Hu X."/>
            <person name="Ji K."/>
            <person name="Xiang X."/>
            <person name="Song Q."/>
            <person name="Yuan D."/>
            <person name="Jin S."/>
            <person name="Zhang L."/>
        </authorList>
    </citation>
    <scope>NUCLEOTIDE SEQUENCE [LARGE SCALE GENOMIC DNA]</scope>
    <source>
        <strain evidence="1">SQ_2022a</strain>
    </source>
</reference>
<keyword evidence="2" id="KW-1185">Reference proteome</keyword>
<protein>
    <submittedName>
        <fullName evidence="1">Uncharacterized protein</fullName>
    </submittedName>
</protein>
<dbReference type="Proteomes" id="UP001060215">
    <property type="component" value="Chromosome 5"/>
</dbReference>
<accession>A0ACC0HDX1</accession>
<evidence type="ECO:0000313" key="2">
    <source>
        <dbReference type="Proteomes" id="UP001060215"/>
    </source>
</evidence>
<name>A0ACC0HDX1_9ERIC</name>
<comment type="caution">
    <text evidence="1">The sequence shown here is derived from an EMBL/GenBank/DDBJ whole genome shotgun (WGS) entry which is preliminary data.</text>
</comment>
<proteinExistence type="predicted"/>
<organism evidence="1 2">
    <name type="scientific">Camellia lanceoleosa</name>
    <dbReference type="NCBI Taxonomy" id="1840588"/>
    <lineage>
        <taxon>Eukaryota</taxon>
        <taxon>Viridiplantae</taxon>
        <taxon>Streptophyta</taxon>
        <taxon>Embryophyta</taxon>
        <taxon>Tracheophyta</taxon>
        <taxon>Spermatophyta</taxon>
        <taxon>Magnoliopsida</taxon>
        <taxon>eudicotyledons</taxon>
        <taxon>Gunneridae</taxon>
        <taxon>Pentapetalae</taxon>
        <taxon>asterids</taxon>
        <taxon>Ericales</taxon>
        <taxon>Theaceae</taxon>
        <taxon>Camellia</taxon>
    </lineage>
</organism>